<proteinExistence type="predicted"/>
<dbReference type="KEGG" id="bpsp:AH67_05330"/>
<sequence length="114" mass="12427">MTAHHDKQRTPSPRERATTMLAAITALAAGTYIACGDGFTWDPYAYTIAWLLLICALAATIPQTDTLIDTITRAARRMARIPRSVHHAHRALAGHRHATGRMTRGVATPAARTK</sequence>
<dbReference type="RefSeq" id="WP_039172007.1">
    <property type="nucleotide sequence ID" value="NZ_CP007457.1"/>
</dbReference>
<evidence type="ECO:0000313" key="2">
    <source>
        <dbReference type="EMBL" id="AIZ17070.1"/>
    </source>
</evidence>
<keyword evidence="3" id="KW-1185">Reference proteome</keyword>
<evidence type="ECO:0000256" key="1">
    <source>
        <dbReference type="SAM" id="Phobius"/>
    </source>
</evidence>
<name>A0A0A7ICX3_9BIFI</name>
<organism evidence="2 3">
    <name type="scientific">Bifidobacterium pseudolongum PV8-2</name>
    <dbReference type="NCBI Taxonomy" id="1447715"/>
    <lineage>
        <taxon>Bacteria</taxon>
        <taxon>Bacillati</taxon>
        <taxon>Actinomycetota</taxon>
        <taxon>Actinomycetes</taxon>
        <taxon>Bifidobacteriales</taxon>
        <taxon>Bifidobacteriaceae</taxon>
        <taxon>Bifidobacterium</taxon>
    </lineage>
</organism>
<gene>
    <name evidence="2" type="ORF">AH67_05330</name>
</gene>
<dbReference type="Proteomes" id="UP000030636">
    <property type="component" value="Chromosome"/>
</dbReference>
<dbReference type="AlphaFoldDB" id="A0A0A7ICX3"/>
<keyword evidence="1" id="KW-1133">Transmembrane helix</keyword>
<keyword evidence="1" id="KW-0812">Transmembrane</keyword>
<dbReference type="HOGENOM" id="CLU_2116251_0_0_11"/>
<dbReference type="STRING" id="1447715.AH67_05330"/>
<keyword evidence="1" id="KW-0472">Membrane</keyword>
<dbReference type="EMBL" id="CP007457">
    <property type="protein sequence ID" value="AIZ17070.1"/>
    <property type="molecule type" value="Genomic_DNA"/>
</dbReference>
<evidence type="ECO:0000313" key="3">
    <source>
        <dbReference type="Proteomes" id="UP000030636"/>
    </source>
</evidence>
<accession>A0A0A7ICX3</accession>
<reference evidence="2 3" key="1">
    <citation type="journal article" date="2015" name="Genome Announc.">
        <title>Bifidobacterium pseudolongum Strain PV8-2, Isolated from a Stool Sample of an Anemic Kenyan Infant.</title>
        <authorList>
            <person name="Vazquez-Gutierrez P."/>
            <person name="Lacroix C."/>
            <person name="Chassard C."/>
            <person name="Klumpp J."/>
            <person name="Stevens M.J."/>
            <person name="Jans C."/>
        </authorList>
    </citation>
    <scope>NUCLEOTIDE SEQUENCE [LARGE SCALE GENOMIC DNA]</scope>
    <source>
        <strain evidence="2 3">PV8-2</strain>
    </source>
</reference>
<feature type="transmembrane region" description="Helical" evidence="1">
    <location>
        <begin position="47"/>
        <end position="68"/>
    </location>
</feature>
<feature type="transmembrane region" description="Helical" evidence="1">
    <location>
        <begin position="21"/>
        <end position="41"/>
    </location>
</feature>
<protein>
    <submittedName>
        <fullName evidence="2">Uncharacterized protein</fullName>
    </submittedName>
</protein>